<feature type="active site" evidence="8 9">
    <location>
        <position position="271"/>
    </location>
</feature>
<evidence type="ECO:0000256" key="9">
    <source>
        <dbReference type="PROSITE-ProRule" id="PRU00239"/>
    </source>
</evidence>
<dbReference type="SUPFAM" id="SSF54001">
    <property type="entry name" value="Cysteine proteinases"/>
    <property type="match status" value="1"/>
</dbReference>
<dbReference type="PROSITE" id="PS50222">
    <property type="entry name" value="EF_HAND_2"/>
    <property type="match status" value="1"/>
</dbReference>
<dbReference type="CDD" id="cd16196">
    <property type="entry name" value="EFh_PEF_CalpA_B"/>
    <property type="match status" value="1"/>
</dbReference>
<evidence type="ECO:0000313" key="12">
    <source>
        <dbReference type="EMBL" id="CAI6359982.1"/>
    </source>
</evidence>
<feature type="active site" evidence="8 9">
    <location>
        <position position="91"/>
    </location>
</feature>
<dbReference type="PANTHER" id="PTHR10183:SF433">
    <property type="entry name" value="CALPAIN-A-RELATED"/>
    <property type="match status" value="1"/>
</dbReference>
<evidence type="ECO:0000256" key="6">
    <source>
        <dbReference type="ARBA" id="ARBA00022807"/>
    </source>
</evidence>
<feature type="active site" evidence="8 9">
    <location>
        <position position="245"/>
    </location>
</feature>
<evidence type="ECO:0000256" key="2">
    <source>
        <dbReference type="ARBA" id="ARBA00022670"/>
    </source>
</evidence>
<dbReference type="InterPro" id="IPR022683">
    <property type="entry name" value="Calpain_III"/>
</dbReference>
<dbReference type="Pfam" id="PF00648">
    <property type="entry name" value="Peptidase_C2"/>
    <property type="match status" value="1"/>
</dbReference>
<dbReference type="PROSITE" id="PS50203">
    <property type="entry name" value="CALPAIN_CAT"/>
    <property type="match status" value="1"/>
</dbReference>
<dbReference type="FunFam" id="2.60.120.380:FF:000001">
    <property type="entry name" value="Calpain-1 catalytic subunit"/>
    <property type="match status" value="1"/>
</dbReference>
<dbReference type="PANTHER" id="PTHR10183">
    <property type="entry name" value="CALPAIN"/>
    <property type="match status" value="1"/>
</dbReference>
<keyword evidence="3" id="KW-0479">Metal-binding</keyword>
<evidence type="ECO:0000256" key="4">
    <source>
        <dbReference type="ARBA" id="ARBA00022737"/>
    </source>
</evidence>
<evidence type="ECO:0000256" key="8">
    <source>
        <dbReference type="PIRSR" id="PIRSR622684-1"/>
    </source>
</evidence>
<dbReference type="Proteomes" id="UP001160148">
    <property type="component" value="Unassembled WGS sequence"/>
</dbReference>
<dbReference type="InterPro" id="IPR022682">
    <property type="entry name" value="Calpain_domain_III"/>
</dbReference>
<dbReference type="Gene3D" id="2.60.120.380">
    <property type="match status" value="1"/>
</dbReference>
<reference evidence="12 13" key="1">
    <citation type="submission" date="2023-01" db="EMBL/GenBank/DDBJ databases">
        <authorList>
            <person name="Whitehead M."/>
        </authorList>
    </citation>
    <scope>NUCLEOTIDE SEQUENCE [LARGE SCALE GENOMIC DNA]</scope>
</reference>
<gene>
    <name evidence="12" type="ORF">MEUPH1_LOCUS15332</name>
</gene>
<evidence type="ECO:0000256" key="7">
    <source>
        <dbReference type="ARBA" id="ARBA00022837"/>
    </source>
</evidence>
<dbReference type="Pfam" id="PF01067">
    <property type="entry name" value="Calpain_III"/>
    <property type="match status" value="1"/>
</dbReference>
<comment type="similarity">
    <text evidence="1">Belongs to the peptidase C2 family.</text>
</comment>
<evidence type="ECO:0000259" key="11">
    <source>
        <dbReference type="PROSITE" id="PS50222"/>
    </source>
</evidence>
<dbReference type="SUPFAM" id="SSF49758">
    <property type="entry name" value="Calpain large subunit, middle domain (domain III)"/>
    <property type="match status" value="1"/>
</dbReference>
<evidence type="ECO:0000256" key="1">
    <source>
        <dbReference type="ARBA" id="ARBA00007623"/>
    </source>
</evidence>
<dbReference type="PRINTS" id="PR00704">
    <property type="entry name" value="CALPAIN"/>
</dbReference>
<dbReference type="InterPro" id="IPR036213">
    <property type="entry name" value="Calpain_III_sf"/>
</dbReference>
<dbReference type="CDD" id="cd00214">
    <property type="entry name" value="Calpain_III"/>
    <property type="match status" value="1"/>
</dbReference>
<dbReference type="GO" id="GO:0004198">
    <property type="term" value="F:calcium-dependent cysteine-type endopeptidase activity"/>
    <property type="evidence" value="ECO:0007669"/>
    <property type="project" value="InterPro"/>
</dbReference>
<proteinExistence type="inferred from homology"/>
<name>A0AAV0WWU0_9HEMI</name>
<dbReference type="SMART" id="SM00720">
    <property type="entry name" value="calpain_III"/>
    <property type="match status" value="1"/>
</dbReference>
<dbReference type="Gene3D" id="3.90.70.10">
    <property type="entry name" value="Cysteine proteinases"/>
    <property type="match status" value="1"/>
</dbReference>
<evidence type="ECO:0000256" key="3">
    <source>
        <dbReference type="ARBA" id="ARBA00022723"/>
    </source>
</evidence>
<keyword evidence="13" id="KW-1185">Reference proteome</keyword>
<keyword evidence="5 9" id="KW-0378">Hydrolase</keyword>
<dbReference type="AlphaFoldDB" id="A0AAV0WWU0"/>
<keyword evidence="7" id="KW-0106">Calcium</keyword>
<dbReference type="GO" id="GO:0005509">
    <property type="term" value="F:calcium ion binding"/>
    <property type="evidence" value="ECO:0007669"/>
    <property type="project" value="InterPro"/>
</dbReference>
<feature type="domain" description="EF-hand" evidence="11">
    <location>
        <begin position="595"/>
        <end position="630"/>
    </location>
</feature>
<dbReference type="Gene3D" id="1.10.238.10">
    <property type="entry name" value="EF-hand"/>
    <property type="match status" value="1"/>
</dbReference>
<keyword evidence="2 9" id="KW-0645">Protease</keyword>
<comment type="caution">
    <text evidence="12">The sequence shown here is derived from an EMBL/GenBank/DDBJ whole genome shotgun (WGS) entry which is preliminary data.</text>
</comment>
<dbReference type="InterPro" id="IPR002048">
    <property type="entry name" value="EF_hand_dom"/>
</dbReference>
<protein>
    <submittedName>
        <fullName evidence="12">Uncharacterized protein</fullName>
    </submittedName>
</protein>
<dbReference type="InterPro" id="IPR001300">
    <property type="entry name" value="Peptidase_C2_calpain_cat"/>
</dbReference>
<organism evidence="12 13">
    <name type="scientific">Macrosiphum euphorbiae</name>
    <name type="common">potato aphid</name>
    <dbReference type="NCBI Taxonomy" id="13131"/>
    <lineage>
        <taxon>Eukaryota</taxon>
        <taxon>Metazoa</taxon>
        <taxon>Ecdysozoa</taxon>
        <taxon>Arthropoda</taxon>
        <taxon>Hexapoda</taxon>
        <taxon>Insecta</taxon>
        <taxon>Pterygota</taxon>
        <taxon>Neoptera</taxon>
        <taxon>Paraneoptera</taxon>
        <taxon>Hemiptera</taxon>
        <taxon>Sternorrhyncha</taxon>
        <taxon>Aphidomorpha</taxon>
        <taxon>Aphidoidea</taxon>
        <taxon>Aphididae</taxon>
        <taxon>Macrosiphini</taxon>
        <taxon>Macrosiphum</taxon>
    </lineage>
</organism>
<evidence type="ECO:0000256" key="5">
    <source>
        <dbReference type="ARBA" id="ARBA00022801"/>
    </source>
</evidence>
<dbReference type="InterPro" id="IPR011992">
    <property type="entry name" value="EF-hand-dom_pair"/>
</dbReference>
<accession>A0AAV0WWU0</accession>
<dbReference type="SMART" id="SM00230">
    <property type="entry name" value="CysPc"/>
    <property type="match status" value="1"/>
</dbReference>
<dbReference type="InterPro" id="IPR033883">
    <property type="entry name" value="C2_III"/>
</dbReference>
<keyword evidence="6 9" id="KW-0788">Thiol protease</keyword>
<evidence type="ECO:0000259" key="10">
    <source>
        <dbReference type="PROSITE" id="PS50203"/>
    </source>
</evidence>
<dbReference type="InterPro" id="IPR022684">
    <property type="entry name" value="Calpain_cysteine_protease"/>
</dbReference>
<dbReference type="GO" id="GO:0005737">
    <property type="term" value="C:cytoplasm"/>
    <property type="evidence" value="ECO:0007669"/>
    <property type="project" value="TreeGrafter"/>
</dbReference>
<dbReference type="FunFam" id="3.90.70.10:FF:000001">
    <property type="entry name" value="Calpain-1 catalytic subunit"/>
    <property type="match status" value="1"/>
</dbReference>
<dbReference type="InterPro" id="IPR038765">
    <property type="entry name" value="Papain-like_cys_pep_sf"/>
</dbReference>
<dbReference type="GO" id="GO:0006508">
    <property type="term" value="P:proteolysis"/>
    <property type="evidence" value="ECO:0007669"/>
    <property type="project" value="UniProtKB-KW"/>
</dbReference>
<dbReference type="CDD" id="cd00044">
    <property type="entry name" value="CysPc"/>
    <property type="match status" value="1"/>
</dbReference>
<keyword evidence="4" id="KW-0677">Repeat</keyword>
<feature type="domain" description="Calpain catalytic" evidence="10">
    <location>
        <begin position="35"/>
        <end position="330"/>
    </location>
</feature>
<dbReference type="EMBL" id="CARXXK010000002">
    <property type="protein sequence ID" value="CAI6359982.1"/>
    <property type="molecule type" value="Genomic_DNA"/>
</dbReference>
<dbReference type="SUPFAM" id="SSF47473">
    <property type="entry name" value="EF-hand"/>
    <property type="match status" value="1"/>
</dbReference>
<sequence>MLNVGERGSGVRRRPAGFDQNFDEIRNKCLKQKILFRDPEFDTYDLSVSYRNLQKNQLEWRRPKEITDDPKFFVQGASRFDVRQGPYLGDCWLLAAIANLTLDDKLFYKVVPFDQGFHINYAGIFHFQFWQFGRWVDVVIDDRLPTHKGKLIFLQSSTKNEFWSALLEKAYAKISGSYEALKGGLTMEAMGDFTGGVSEIYDLNKEQHNLFTIMLNSFQRQSLMCGGIFDSQLPDPDKKGLEKGHAYSITRITYIPLPTSNSIIPLIRLRNPWGKSEWNGRWSDISEEWLNIPQQLKQSIGLKIEDDGEFWMPFEDFVKYFSALEICHLNPGYLDRGQYGVSEGTKWDLSIFEGEWVRGATAGGCDKFKETFSSNPQYHITIVDPDENDNNNMCTVIIALMLKDTRCQSKQKKKSLSFGFYVYNLNTSKSVPKPLDTHFFENNDPLDKVHCSEFKPREVCKRLSVPPGKYCIVPYTSNQNEQGAFLLRVFSEKKNNLAEFDNEVGMVEIDDKIKKLALDSKKSDDSNEKLKKYFLKVAGNDKEVDWMDLKNILDFAMKDTGNTKFSNDVCRCFIAMMDWDRSGKLGFKEFERLLMAIRQWQVVFKTYDKKNKGYIKGFELRPALSSVGYNIKTRTINTMCHRYANKKGYINFDDFIMCAIRLKTTIDIFKEHDPGNKNVVSFTLEEWVEKTFYS</sequence>
<evidence type="ECO:0000313" key="13">
    <source>
        <dbReference type="Proteomes" id="UP001160148"/>
    </source>
</evidence>